<dbReference type="SUPFAM" id="SSF51215">
    <property type="entry name" value="Regulatory protein AraC"/>
    <property type="match status" value="1"/>
</dbReference>
<name>A0A845SN18_9GAMM</name>
<dbReference type="PRINTS" id="PR00032">
    <property type="entry name" value="HTHARAC"/>
</dbReference>
<dbReference type="Proteomes" id="UP000461443">
    <property type="component" value="Unassembled WGS sequence"/>
</dbReference>
<dbReference type="Gene3D" id="2.60.120.10">
    <property type="entry name" value="Jelly Rolls"/>
    <property type="match status" value="1"/>
</dbReference>
<reference evidence="7 8" key="1">
    <citation type="submission" date="2019-12" db="EMBL/GenBank/DDBJ databases">
        <authorList>
            <person name="Lee S.D."/>
        </authorList>
    </citation>
    <scope>NUCLEOTIDE SEQUENCE [LARGE SCALE GENOMIC DNA]</scope>
    <source>
        <strain evidence="7 8">SAP-6</strain>
    </source>
</reference>
<dbReference type="Pfam" id="PF12833">
    <property type="entry name" value="HTH_18"/>
    <property type="match status" value="1"/>
</dbReference>
<protein>
    <recommendedName>
        <fullName evidence="5">Arabinose operon regulatory protein</fullName>
    </recommendedName>
</protein>
<dbReference type="PANTHER" id="PTHR46796:SF7">
    <property type="entry name" value="ARAC FAMILY TRANSCRIPTIONAL REGULATOR"/>
    <property type="match status" value="1"/>
</dbReference>
<evidence type="ECO:0000313" key="7">
    <source>
        <dbReference type="EMBL" id="NDL64607.1"/>
    </source>
</evidence>
<dbReference type="InterPro" id="IPR020449">
    <property type="entry name" value="Tscrpt_reg_AraC-type_HTH"/>
</dbReference>
<feature type="domain" description="HTH araC/xylS-type" evidence="6">
    <location>
        <begin position="184"/>
        <end position="282"/>
    </location>
</feature>
<accession>A0A845SN18</accession>
<evidence type="ECO:0000313" key="8">
    <source>
        <dbReference type="Proteomes" id="UP000461443"/>
    </source>
</evidence>
<dbReference type="Gene3D" id="1.10.10.60">
    <property type="entry name" value="Homeodomain-like"/>
    <property type="match status" value="1"/>
</dbReference>
<comment type="caution">
    <text evidence="7">The sequence shown here is derived from an EMBL/GenBank/DDBJ whole genome shotgun (WGS) entry which is preliminary data.</text>
</comment>
<dbReference type="SUPFAM" id="SSF46689">
    <property type="entry name" value="Homeodomain-like"/>
    <property type="match status" value="2"/>
</dbReference>
<keyword evidence="8" id="KW-1185">Reference proteome</keyword>
<keyword evidence="1" id="KW-0805">Transcription regulation</keyword>
<dbReference type="InterPro" id="IPR037923">
    <property type="entry name" value="HTH-like"/>
</dbReference>
<gene>
    <name evidence="7" type="ORF">GRH90_17875</name>
</gene>
<evidence type="ECO:0000256" key="3">
    <source>
        <dbReference type="ARBA" id="ARBA00023159"/>
    </source>
</evidence>
<keyword evidence="2" id="KW-0238">DNA-binding</keyword>
<evidence type="ECO:0000259" key="6">
    <source>
        <dbReference type="PROSITE" id="PS01124"/>
    </source>
</evidence>
<dbReference type="InterPro" id="IPR050204">
    <property type="entry name" value="AraC_XylS_family_regulators"/>
</dbReference>
<dbReference type="AlphaFoldDB" id="A0A845SN18"/>
<sequence length="289" mass="34042">MSTSKKQTRVISSFYREYDDFSTLFNYRIFRAGHLHTGPEHHIKRQSVVGHEFIFCLKGKGRVKVEDKLHRVAANQLVWLPVRWPHEHYPDADDPWEIFWLRVDGGKLNNIMSLLEIQKHPVFQFDFPEKMVGIYHTIFGLMRSHTLMSEAQCDMVCANLVFTLLESRSAEALRSPMIMHRGLGQLIYQIHSHYHDDWDIEKFMHFCQVSKSQLFRLFKTTFNQTPLKWLKNYRLSQARRLLVETDASIAAIAYQVGYNDPLHFSRDFHQAVGLSPSEFRRRESLVTSL</sequence>
<dbReference type="EMBL" id="WUBS01000013">
    <property type="protein sequence ID" value="NDL64607.1"/>
    <property type="molecule type" value="Genomic_DNA"/>
</dbReference>
<dbReference type="InterPro" id="IPR009057">
    <property type="entry name" value="Homeodomain-like_sf"/>
</dbReference>
<evidence type="ECO:0000256" key="5">
    <source>
        <dbReference type="ARBA" id="ARBA00044978"/>
    </source>
</evidence>
<dbReference type="InterPro" id="IPR014710">
    <property type="entry name" value="RmlC-like_jellyroll"/>
</dbReference>
<dbReference type="PANTHER" id="PTHR46796">
    <property type="entry name" value="HTH-TYPE TRANSCRIPTIONAL ACTIVATOR RHAS-RELATED"/>
    <property type="match status" value="1"/>
</dbReference>
<dbReference type="InterPro" id="IPR018060">
    <property type="entry name" value="HTH_AraC"/>
</dbReference>
<evidence type="ECO:0000256" key="1">
    <source>
        <dbReference type="ARBA" id="ARBA00023015"/>
    </source>
</evidence>
<dbReference type="SMART" id="SM00342">
    <property type="entry name" value="HTH_ARAC"/>
    <property type="match status" value="1"/>
</dbReference>
<reference evidence="7 8" key="2">
    <citation type="submission" date="2020-02" db="EMBL/GenBank/DDBJ databases">
        <title>The new genus of Enterobacteriales.</title>
        <authorList>
            <person name="Kim I.S."/>
        </authorList>
    </citation>
    <scope>NUCLEOTIDE SEQUENCE [LARGE SCALE GENOMIC DNA]</scope>
    <source>
        <strain evidence="7 8">SAP-6</strain>
    </source>
</reference>
<evidence type="ECO:0000256" key="2">
    <source>
        <dbReference type="ARBA" id="ARBA00023125"/>
    </source>
</evidence>
<evidence type="ECO:0000256" key="4">
    <source>
        <dbReference type="ARBA" id="ARBA00023163"/>
    </source>
</evidence>
<dbReference type="Pfam" id="PF02311">
    <property type="entry name" value="AraC_binding"/>
    <property type="match status" value="1"/>
</dbReference>
<keyword evidence="3" id="KW-0010">Activator</keyword>
<dbReference type="PROSITE" id="PS01124">
    <property type="entry name" value="HTH_ARAC_FAMILY_2"/>
    <property type="match status" value="1"/>
</dbReference>
<proteinExistence type="predicted"/>
<dbReference type="GO" id="GO:0043565">
    <property type="term" value="F:sequence-specific DNA binding"/>
    <property type="evidence" value="ECO:0007669"/>
    <property type="project" value="InterPro"/>
</dbReference>
<dbReference type="GO" id="GO:0003700">
    <property type="term" value="F:DNA-binding transcription factor activity"/>
    <property type="evidence" value="ECO:0007669"/>
    <property type="project" value="InterPro"/>
</dbReference>
<keyword evidence="4" id="KW-0804">Transcription</keyword>
<dbReference type="RefSeq" id="WP_162367320.1">
    <property type="nucleotide sequence ID" value="NZ_WUBS01000013.1"/>
</dbReference>
<organism evidence="7 8">
    <name type="scientific">Acerihabitans arboris</name>
    <dbReference type="NCBI Taxonomy" id="2691583"/>
    <lineage>
        <taxon>Bacteria</taxon>
        <taxon>Pseudomonadati</taxon>
        <taxon>Pseudomonadota</taxon>
        <taxon>Gammaproteobacteria</taxon>
        <taxon>Enterobacterales</taxon>
        <taxon>Pectobacteriaceae</taxon>
        <taxon>Acerihabitans</taxon>
    </lineage>
</organism>
<dbReference type="InterPro" id="IPR003313">
    <property type="entry name" value="AraC-bd"/>
</dbReference>